<evidence type="ECO:0000259" key="2">
    <source>
        <dbReference type="Pfam" id="PF08984"/>
    </source>
</evidence>
<dbReference type="EMBL" id="LGSS01000006">
    <property type="protein sequence ID" value="KNF08680.1"/>
    <property type="molecule type" value="Genomic_DNA"/>
</dbReference>
<feature type="domain" description="DUF1858" evidence="2">
    <location>
        <begin position="4"/>
        <end position="62"/>
    </location>
</feature>
<evidence type="ECO:0000313" key="3">
    <source>
        <dbReference type="EMBL" id="KNF08680.1"/>
    </source>
</evidence>
<dbReference type="InterPro" id="IPR015077">
    <property type="entry name" value="DUF1858"/>
</dbReference>
<dbReference type="Pfam" id="PF08984">
    <property type="entry name" value="DUF1858"/>
    <property type="match status" value="1"/>
</dbReference>
<dbReference type="RefSeq" id="WP_050355193.1">
    <property type="nucleotide sequence ID" value="NZ_LGSS01000006.1"/>
</dbReference>
<dbReference type="Proteomes" id="UP000037267">
    <property type="component" value="Unassembled WGS sequence"/>
</dbReference>
<keyword evidence="4" id="KW-1185">Reference proteome</keyword>
<dbReference type="Pfam" id="PF13343">
    <property type="entry name" value="SBP_bac_6"/>
    <property type="match status" value="1"/>
</dbReference>
<dbReference type="InterPro" id="IPR038062">
    <property type="entry name" value="ScdA-like_N_sf"/>
</dbReference>
<organism evidence="3 4">
    <name type="scientific">Gottschalkia purinilytica</name>
    <name type="common">Clostridium purinilyticum</name>
    <dbReference type="NCBI Taxonomy" id="1503"/>
    <lineage>
        <taxon>Bacteria</taxon>
        <taxon>Bacillati</taxon>
        <taxon>Bacillota</taxon>
        <taxon>Tissierellia</taxon>
        <taxon>Tissierellales</taxon>
        <taxon>Gottschalkiaceae</taxon>
        <taxon>Gottschalkia</taxon>
    </lineage>
</organism>
<name>A0A0L0WBG0_GOTPU</name>
<evidence type="ECO:0000256" key="1">
    <source>
        <dbReference type="ARBA" id="ARBA00022729"/>
    </source>
</evidence>
<dbReference type="SUPFAM" id="SSF140683">
    <property type="entry name" value="SP0561-like"/>
    <property type="match status" value="1"/>
</dbReference>
<protein>
    <submittedName>
        <fullName evidence="3">Putative Fe3+ ABC transporter periplasmic binding-like protein</fullName>
    </submittedName>
</protein>
<dbReference type="STRING" id="1503.CLPU_6c01660"/>
<proteinExistence type="predicted"/>
<dbReference type="OrthoDB" id="9766989at2"/>
<dbReference type="SUPFAM" id="SSF53850">
    <property type="entry name" value="Periplasmic binding protein-like II"/>
    <property type="match status" value="1"/>
</dbReference>
<dbReference type="PANTHER" id="PTHR30006:SF2">
    <property type="entry name" value="ABC TRANSPORTER SUBSTRATE-BINDING PROTEIN"/>
    <property type="match status" value="1"/>
</dbReference>
<sequence>MEKINPVMTIEEILKNYPQTFDVFVANGFNVASREELLELAGNDTMIQSILKVRGINVDIFINALREKVFTKGLDEDLVDKFHDENSTLNLLGKIPCPLRILFKDMLGEAIKDYKEKTGITLNCYIPSGCGDKYEYEDICSLENIDELPDIILTKGFDDFHRKNFIDKFVKKGYFKSVFTDNLDDRFLEAGCLDNDYTMYASFLDVMLIDEKNLGDLPKPKTWSDLLNPIYKDKIITFGMPEGISTVTPIYLYKEHGVESIAKFAHNVKGAYHGAKMAKVAGTNSKEAGAIYILPLFFAKTCIREGLSILWPEDGAILYPFCMLVKESKMEEMKYLIDFITKDFGQVCAKSHGIALNPDIKNTNIPKDGKLKWIGWNYIKSKDVIELGDYIRKEFEIEWQKKNSSEDKRIV</sequence>
<dbReference type="Gene3D" id="3.40.190.10">
    <property type="entry name" value="Periplasmic binding protein-like II"/>
    <property type="match status" value="2"/>
</dbReference>
<dbReference type="AlphaFoldDB" id="A0A0L0WBG0"/>
<gene>
    <name evidence="3" type="ORF">CLPU_6c01660</name>
</gene>
<dbReference type="PANTHER" id="PTHR30006">
    <property type="entry name" value="THIAMINE-BINDING PERIPLASMIC PROTEIN-RELATED"/>
    <property type="match status" value="1"/>
</dbReference>
<evidence type="ECO:0000313" key="4">
    <source>
        <dbReference type="Proteomes" id="UP000037267"/>
    </source>
</evidence>
<dbReference type="Gene3D" id="1.10.3910.10">
    <property type="entry name" value="SP0561-like"/>
    <property type="match status" value="1"/>
</dbReference>
<comment type="caution">
    <text evidence="3">The sequence shown here is derived from an EMBL/GenBank/DDBJ whole genome shotgun (WGS) entry which is preliminary data.</text>
</comment>
<reference evidence="4" key="1">
    <citation type="submission" date="2015-07" db="EMBL/GenBank/DDBJ databases">
        <title>Draft genome sequence of the purine-degrading Gottschalkia purinilyticum DSM 1384 (formerly Clostridium purinilyticum).</title>
        <authorList>
            <person name="Poehlein A."/>
            <person name="Schiel-Bengelsdorf B."/>
            <person name="Bengelsdorf F.R."/>
            <person name="Daniel R."/>
            <person name="Duerre P."/>
        </authorList>
    </citation>
    <scope>NUCLEOTIDE SEQUENCE [LARGE SCALE GENOMIC DNA]</scope>
    <source>
        <strain evidence="4">DSM 1384</strain>
    </source>
</reference>
<accession>A0A0L0WBG0</accession>
<keyword evidence="1" id="KW-0732">Signal</keyword>